<evidence type="ECO:0000313" key="4">
    <source>
        <dbReference type="Proteomes" id="UP001189429"/>
    </source>
</evidence>
<accession>A0ABN9Y094</accession>
<dbReference type="Proteomes" id="UP001189429">
    <property type="component" value="Unassembled WGS sequence"/>
</dbReference>
<evidence type="ECO:0008006" key="5">
    <source>
        <dbReference type="Google" id="ProtNLM"/>
    </source>
</evidence>
<dbReference type="SUPFAM" id="SSF53335">
    <property type="entry name" value="S-adenosyl-L-methionine-dependent methyltransferases"/>
    <property type="match status" value="1"/>
</dbReference>
<comment type="caution">
    <text evidence="3">The sequence shown here is derived from an EMBL/GenBank/DDBJ whole genome shotgun (WGS) entry which is preliminary data.</text>
</comment>
<sequence length="694" mass="76631">MPMGYKNAMGLVQYLHRRMPVQGLQPPLGLPQAREIRKDRGVPALRVGGGMRDVWQVYCDDADYAEKVERRACEPHSAAGSQVEESGDDGRFAQAARAKYRALDVPLSKKNGTRVSHCQRLGACADGCDGRVVAPAARAGLAVQLTLHLLRSKVSRKDVQVVAGHWCHLDCFRRECSCVFTRVWKLINAWTGPPRQYLFPAVGAELFLALCLLPLHQFDLRCPVSPLVTFSGASETGRGVCWSNKLRPSAVAPSLADLCQGRATGRDEVGLAELFSGIGGGRMAFDRLGIEVAAHATAELLPEARRVSHQQWPSAIELGDVTKITLNTIKAAMSRAPHLRVPFVLGGSPCQGVARINACGQAFTLGENVSSMTAADRGRFSQGQVMGVVPVELRAGGCSLVKRPRLYWVDWPLGPETSEFQYQQKDEVTEAVLTGSWPSWAEQLEQAGLGVTDQASRERWAADKYRYPPYQYRRDNLVEASAASARTWESGAKHKLRPLTSRERAVRLGFHWNHCSWAVPKSESGSIDEDVKCSLLGNSFSVPATPDQVRRALCESLVRSAIFKGRDVRAATGGLWKPAGWPRRGVDADRWLWRACLSFKQGGAHINVLELQALLTAVSWRMRGRANIRTRFIHFCDSQVSIAVACKGRSQSRQLQSILMRLNALLLATSSHPFWVFVRSELNPADAPSRWWQP</sequence>
<name>A0ABN9Y094_9DINO</name>
<protein>
    <recommendedName>
        <fullName evidence="5">DNA (cytosine-5-)-methyltransferase</fullName>
    </recommendedName>
</protein>
<evidence type="ECO:0000313" key="3">
    <source>
        <dbReference type="EMBL" id="CAK0905850.1"/>
    </source>
</evidence>
<dbReference type="Gene3D" id="3.40.50.150">
    <property type="entry name" value="Vaccinia Virus protein VP39"/>
    <property type="match status" value="1"/>
</dbReference>
<proteinExistence type="predicted"/>
<dbReference type="InterPro" id="IPR029063">
    <property type="entry name" value="SAM-dependent_MTases_sf"/>
</dbReference>
<keyword evidence="4" id="KW-1185">Reference proteome</keyword>
<keyword evidence="1" id="KW-0489">Methyltransferase</keyword>
<dbReference type="Pfam" id="PF00145">
    <property type="entry name" value="DNA_methylase"/>
    <property type="match status" value="1"/>
</dbReference>
<dbReference type="InterPro" id="IPR001525">
    <property type="entry name" value="C5_MeTfrase"/>
</dbReference>
<evidence type="ECO:0000256" key="2">
    <source>
        <dbReference type="ARBA" id="ARBA00022679"/>
    </source>
</evidence>
<evidence type="ECO:0000256" key="1">
    <source>
        <dbReference type="ARBA" id="ARBA00022603"/>
    </source>
</evidence>
<dbReference type="EMBL" id="CAUYUJ010021614">
    <property type="protein sequence ID" value="CAK0905850.1"/>
    <property type="molecule type" value="Genomic_DNA"/>
</dbReference>
<keyword evidence="2" id="KW-0808">Transferase</keyword>
<gene>
    <name evidence="3" type="ORF">PCOR1329_LOCUS81407</name>
</gene>
<reference evidence="3" key="1">
    <citation type="submission" date="2023-10" db="EMBL/GenBank/DDBJ databases">
        <authorList>
            <person name="Chen Y."/>
            <person name="Shah S."/>
            <person name="Dougan E. K."/>
            <person name="Thang M."/>
            <person name="Chan C."/>
        </authorList>
    </citation>
    <scope>NUCLEOTIDE SEQUENCE [LARGE SCALE GENOMIC DNA]</scope>
</reference>
<organism evidence="3 4">
    <name type="scientific">Prorocentrum cordatum</name>
    <dbReference type="NCBI Taxonomy" id="2364126"/>
    <lineage>
        <taxon>Eukaryota</taxon>
        <taxon>Sar</taxon>
        <taxon>Alveolata</taxon>
        <taxon>Dinophyceae</taxon>
        <taxon>Prorocentrales</taxon>
        <taxon>Prorocentraceae</taxon>
        <taxon>Prorocentrum</taxon>
    </lineage>
</organism>